<dbReference type="InterPro" id="IPR029058">
    <property type="entry name" value="AB_hydrolase_fold"/>
</dbReference>
<evidence type="ECO:0000313" key="1">
    <source>
        <dbReference type="EMBL" id="GAF78116.1"/>
    </source>
</evidence>
<reference evidence="1" key="1">
    <citation type="journal article" date="2014" name="Front. Microbiol.">
        <title>High frequency of phylogenetically diverse reductive dehalogenase-homologous genes in deep subseafloor sedimentary metagenomes.</title>
        <authorList>
            <person name="Kawai M."/>
            <person name="Futagami T."/>
            <person name="Toyoda A."/>
            <person name="Takaki Y."/>
            <person name="Nishi S."/>
            <person name="Hori S."/>
            <person name="Arai W."/>
            <person name="Tsubouchi T."/>
            <person name="Morono Y."/>
            <person name="Uchiyama I."/>
            <person name="Ito T."/>
            <person name="Fujiyama A."/>
            <person name="Inagaki F."/>
            <person name="Takami H."/>
        </authorList>
    </citation>
    <scope>NUCLEOTIDE SEQUENCE</scope>
    <source>
        <strain evidence="1">Expedition CK06-06</strain>
    </source>
</reference>
<sequence>SPLISRHSGVDPKRVYLWGRGHMAVPALYAAAVETKIAGVVLEDAPDTHMSSREPEMALLRVLRHADMPQSAGLVFPRPVVLAGKKAPGFKWTRELYRTLSQPERFVSFDGPAEEIPAKLP</sequence>
<dbReference type="Gene3D" id="3.40.50.1820">
    <property type="entry name" value="alpha/beta hydrolase"/>
    <property type="match status" value="1"/>
</dbReference>
<protein>
    <submittedName>
        <fullName evidence="1">Uncharacterized protein</fullName>
    </submittedName>
</protein>
<gene>
    <name evidence="1" type="ORF">S01H1_11280</name>
</gene>
<dbReference type="EMBL" id="BARS01005749">
    <property type="protein sequence ID" value="GAF78116.1"/>
    <property type="molecule type" value="Genomic_DNA"/>
</dbReference>
<comment type="caution">
    <text evidence="1">The sequence shown here is derived from an EMBL/GenBank/DDBJ whole genome shotgun (WGS) entry which is preliminary data.</text>
</comment>
<dbReference type="AlphaFoldDB" id="X0SSJ7"/>
<organism evidence="1">
    <name type="scientific">marine sediment metagenome</name>
    <dbReference type="NCBI Taxonomy" id="412755"/>
    <lineage>
        <taxon>unclassified sequences</taxon>
        <taxon>metagenomes</taxon>
        <taxon>ecological metagenomes</taxon>
    </lineage>
</organism>
<proteinExistence type="predicted"/>
<accession>X0SSJ7</accession>
<name>X0SSJ7_9ZZZZ</name>
<feature type="non-terminal residue" evidence="1">
    <location>
        <position position="1"/>
    </location>
</feature>